<evidence type="ECO:0000313" key="2">
    <source>
        <dbReference type="EMBL" id="SFQ30306.1"/>
    </source>
</evidence>
<dbReference type="RefSeq" id="WP_093575721.1">
    <property type="nucleotide sequence ID" value="NZ_FOWC01000010.1"/>
</dbReference>
<dbReference type="Proteomes" id="UP000199137">
    <property type="component" value="Unassembled WGS sequence"/>
</dbReference>
<organism evidence="2 3">
    <name type="scientific">Amycolatopsis rubida</name>
    <dbReference type="NCBI Taxonomy" id="112413"/>
    <lineage>
        <taxon>Bacteria</taxon>
        <taxon>Bacillati</taxon>
        <taxon>Actinomycetota</taxon>
        <taxon>Actinomycetes</taxon>
        <taxon>Pseudonocardiales</taxon>
        <taxon>Pseudonocardiaceae</taxon>
        <taxon>Amycolatopsis</taxon>
    </lineage>
</organism>
<accession>A0A1I5XER9</accession>
<evidence type="ECO:0000256" key="1">
    <source>
        <dbReference type="SAM" id="MobiDB-lite"/>
    </source>
</evidence>
<protein>
    <submittedName>
        <fullName evidence="2">Uncharacterized protein</fullName>
    </submittedName>
</protein>
<dbReference type="OrthoDB" id="9973139at2"/>
<evidence type="ECO:0000313" key="3">
    <source>
        <dbReference type="Proteomes" id="UP000199137"/>
    </source>
</evidence>
<sequence>MSDAACAAYEERTWRAATRKALRAVEREARILRRRGWARLDHPRVVSTLLDYAGRTHRQLLDAADDLAAARLEGRSVPPSALARYGDLVRRSRSVRPFLVGGSAKVWHLLYRVHRVFGREPAWAAAAPGRPARGHPPDHPPHGRAALHRQQHARENGWCLIASSFCTKVSAMPKHRGAKQRANGLNYRMERPSVDARLHVAIKVAAREYGEAGTLAYERVLRAGLQAIGKEELVNLALACDGIVTKEDMEQLELALLARFGLGGEEAEEEQRMAS</sequence>
<dbReference type="EMBL" id="FOWC01000010">
    <property type="protein sequence ID" value="SFQ30306.1"/>
    <property type="molecule type" value="Genomic_DNA"/>
</dbReference>
<proteinExistence type="predicted"/>
<name>A0A1I5XER9_9PSEU</name>
<gene>
    <name evidence="2" type="ORF">SAMN05421854_110181</name>
</gene>
<dbReference type="AlphaFoldDB" id="A0A1I5XER9"/>
<reference evidence="2 3" key="1">
    <citation type="submission" date="2016-10" db="EMBL/GenBank/DDBJ databases">
        <authorList>
            <person name="de Groot N.N."/>
        </authorList>
    </citation>
    <scope>NUCLEOTIDE SEQUENCE [LARGE SCALE GENOMIC DNA]</scope>
    <source>
        <strain evidence="2 3">DSM 44637</strain>
    </source>
</reference>
<feature type="region of interest" description="Disordered" evidence="1">
    <location>
        <begin position="126"/>
        <end position="149"/>
    </location>
</feature>